<keyword evidence="8 11" id="KW-0406">Ion transport</keyword>
<evidence type="ECO:0000313" key="13">
    <source>
        <dbReference type="EMBL" id="PKQ68894.1"/>
    </source>
</evidence>
<dbReference type="InterPro" id="IPR035908">
    <property type="entry name" value="F0_ATP_A_sf"/>
</dbReference>
<dbReference type="PANTHER" id="PTHR11410">
    <property type="entry name" value="ATP SYNTHASE SUBUNIT A"/>
    <property type="match status" value="1"/>
</dbReference>
<evidence type="ECO:0000256" key="7">
    <source>
        <dbReference type="ARBA" id="ARBA00022989"/>
    </source>
</evidence>
<dbReference type="SUPFAM" id="SSF81336">
    <property type="entry name" value="F1F0 ATP synthase subunit A"/>
    <property type="match status" value="1"/>
</dbReference>
<reference evidence="13 14" key="1">
    <citation type="submission" date="2017-06" db="EMBL/GenBank/DDBJ databases">
        <title>Raineya orbicola gen. nov., sp. nov. a slightly thermophilic bacterium of the phylum Bacteroidetes and the description of Raineyaceae fam. nov.</title>
        <authorList>
            <person name="Albuquerque L."/>
            <person name="Polonia A.R.M."/>
            <person name="Barroso C."/>
            <person name="Froufe H.J.C."/>
            <person name="Lage O."/>
            <person name="Lobo-Da-Cunha A."/>
            <person name="Egas C."/>
            <person name="Da Costa M.S."/>
        </authorList>
    </citation>
    <scope>NUCLEOTIDE SEQUENCE [LARGE SCALE GENOMIC DNA]</scope>
    <source>
        <strain evidence="13 14">SPSPC-11</strain>
    </source>
</reference>
<keyword evidence="6 11" id="KW-0375">Hydrogen ion transport</keyword>
<dbReference type="HAMAP" id="MF_01393">
    <property type="entry name" value="ATP_synth_a_bact"/>
    <property type="match status" value="1"/>
</dbReference>
<keyword evidence="5 11" id="KW-0812">Transmembrane</keyword>
<evidence type="ECO:0000256" key="3">
    <source>
        <dbReference type="ARBA" id="ARBA00022448"/>
    </source>
</evidence>
<dbReference type="PRINTS" id="PR00123">
    <property type="entry name" value="ATPASEA"/>
</dbReference>
<dbReference type="PANTHER" id="PTHR11410:SF0">
    <property type="entry name" value="ATP SYNTHASE SUBUNIT A"/>
    <property type="match status" value="1"/>
</dbReference>
<keyword evidence="10 11" id="KW-0066">ATP synthesis</keyword>
<comment type="caution">
    <text evidence="13">The sequence shown here is derived from an EMBL/GenBank/DDBJ whole genome shotgun (WGS) entry which is preliminary data.</text>
</comment>
<evidence type="ECO:0000256" key="5">
    <source>
        <dbReference type="ARBA" id="ARBA00022692"/>
    </source>
</evidence>
<feature type="transmembrane region" description="Helical" evidence="11">
    <location>
        <begin position="276"/>
        <end position="301"/>
    </location>
</feature>
<protein>
    <recommendedName>
        <fullName evidence="11 12">ATP synthase subunit a</fullName>
    </recommendedName>
    <alternativeName>
        <fullName evidence="11">ATP synthase F0 sector subunit a</fullName>
    </alternativeName>
    <alternativeName>
        <fullName evidence="11">F-ATPase subunit 6</fullName>
    </alternativeName>
</protein>
<keyword evidence="14" id="KW-1185">Reference proteome</keyword>
<comment type="subcellular location">
    <subcellularLocation>
        <location evidence="11 12">Cell membrane</location>
        <topology evidence="11 12">Multi-pass membrane protein</topology>
    </subcellularLocation>
    <subcellularLocation>
        <location evidence="1">Membrane</location>
        <topology evidence="1">Multi-pass membrane protein</topology>
    </subcellularLocation>
</comment>
<comment type="function">
    <text evidence="11 12">Key component of the proton channel; it plays a direct role in the translocation of protons across the membrane.</text>
</comment>
<evidence type="ECO:0000256" key="8">
    <source>
        <dbReference type="ARBA" id="ARBA00023065"/>
    </source>
</evidence>
<accession>A0A2N3IEY0</accession>
<name>A0A2N3IEY0_9BACT</name>
<organism evidence="13 14">
    <name type="scientific">Raineya orbicola</name>
    <dbReference type="NCBI Taxonomy" id="2016530"/>
    <lineage>
        <taxon>Bacteria</taxon>
        <taxon>Pseudomonadati</taxon>
        <taxon>Bacteroidota</taxon>
        <taxon>Cytophagia</taxon>
        <taxon>Cytophagales</taxon>
        <taxon>Raineyaceae</taxon>
        <taxon>Raineya</taxon>
    </lineage>
</organism>
<feature type="transmembrane region" description="Helical" evidence="11">
    <location>
        <begin position="313"/>
        <end position="340"/>
    </location>
</feature>
<dbReference type="GO" id="GO:0046933">
    <property type="term" value="F:proton-transporting ATP synthase activity, rotational mechanism"/>
    <property type="evidence" value="ECO:0007669"/>
    <property type="project" value="UniProtKB-UniRule"/>
</dbReference>
<evidence type="ECO:0000256" key="9">
    <source>
        <dbReference type="ARBA" id="ARBA00023136"/>
    </source>
</evidence>
<dbReference type="OrthoDB" id="9809130at2"/>
<sequence length="361" mass="41038">MNKLTNFWVTFLLVLPFFTFAQHEEKEFNAGDLILHHIADSHEWHFATIGETHVTIPLPVILYTDKGLDIFMSSEFHHAEKREITNEKGEKEHQLVLKRPNGNTYIMSHDHISFEGGGTLYDFSITKNVASLLLSAVLLIVVFFSVAKSYKNNAGKAPKGLQSFFEPIVVFIRDDIAKPNIGEKYERFMPYLLTVFFFIWFNNLLGLMPGGANVTGNIAVTMTLALLTLVITLFSSNKYYWQHILNTPGVPWWLKFLVPIMPIVEIIGIFTKPFSLMVRLFANITAGHIIILSLLSLIFLFKSYAVAPVSVAFAVVMNMLELFVAILQAYVFTLLSAMYFGGAVEEHHHEHHDEKHEVHHA</sequence>
<evidence type="ECO:0000256" key="4">
    <source>
        <dbReference type="ARBA" id="ARBA00022547"/>
    </source>
</evidence>
<evidence type="ECO:0000256" key="10">
    <source>
        <dbReference type="ARBA" id="ARBA00023310"/>
    </source>
</evidence>
<evidence type="ECO:0000256" key="6">
    <source>
        <dbReference type="ARBA" id="ARBA00022781"/>
    </source>
</evidence>
<dbReference type="InterPro" id="IPR045083">
    <property type="entry name" value="ATP_synth_F0_asu_bact/mt"/>
</dbReference>
<dbReference type="AlphaFoldDB" id="A0A2N3IEY0"/>
<keyword evidence="3 11" id="KW-0813">Transport</keyword>
<evidence type="ECO:0000256" key="1">
    <source>
        <dbReference type="ARBA" id="ARBA00004141"/>
    </source>
</evidence>
<dbReference type="GO" id="GO:0005886">
    <property type="term" value="C:plasma membrane"/>
    <property type="evidence" value="ECO:0007669"/>
    <property type="project" value="UniProtKB-SubCell"/>
</dbReference>
<dbReference type="EMBL" id="NKXO01000022">
    <property type="protein sequence ID" value="PKQ68894.1"/>
    <property type="molecule type" value="Genomic_DNA"/>
</dbReference>
<gene>
    <name evidence="11" type="primary">atpB</name>
    <name evidence="13" type="ORF">Rain11_1549</name>
</gene>
<feature type="transmembrane region" description="Helical" evidence="11">
    <location>
        <begin position="129"/>
        <end position="147"/>
    </location>
</feature>
<keyword evidence="7 11" id="KW-1133">Transmembrane helix</keyword>
<proteinExistence type="inferred from homology"/>
<evidence type="ECO:0000256" key="2">
    <source>
        <dbReference type="ARBA" id="ARBA00006810"/>
    </source>
</evidence>
<dbReference type="NCBIfam" id="TIGR01131">
    <property type="entry name" value="ATP_synt_6_or_A"/>
    <property type="match status" value="1"/>
</dbReference>
<dbReference type="CDD" id="cd00310">
    <property type="entry name" value="ATP-synt_Fo_a_6"/>
    <property type="match status" value="1"/>
</dbReference>
<keyword evidence="4 11" id="KW-0138">CF(0)</keyword>
<dbReference type="RefSeq" id="WP_101358818.1">
    <property type="nucleotide sequence ID" value="NZ_NKXO01000022.1"/>
</dbReference>
<feature type="transmembrane region" description="Helical" evidence="11">
    <location>
        <begin position="252"/>
        <end position="270"/>
    </location>
</feature>
<evidence type="ECO:0000256" key="12">
    <source>
        <dbReference type="RuleBase" id="RU000483"/>
    </source>
</evidence>
<evidence type="ECO:0000313" key="14">
    <source>
        <dbReference type="Proteomes" id="UP000233387"/>
    </source>
</evidence>
<dbReference type="InterPro" id="IPR000568">
    <property type="entry name" value="ATP_synth_F0_asu"/>
</dbReference>
<dbReference type="Gene3D" id="1.20.120.220">
    <property type="entry name" value="ATP synthase, F0 complex, subunit A"/>
    <property type="match status" value="1"/>
</dbReference>
<evidence type="ECO:0000256" key="11">
    <source>
        <dbReference type="HAMAP-Rule" id="MF_01393"/>
    </source>
</evidence>
<keyword evidence="9 11" id="KW-0472">Membrane</keyword>
<dbReference type="GO" id="GO:0045259">
    <property type="term" value="C:proton-transporting ATP synthase complex"/>
    <property type="evidence" value="ECO:0007669"/>
    <property type="project" value="UniProtKB-KW"/>
</dbReference>
<feature type="transmembrane region" description="Helical" evidence="11">
    <location>
        <begin position="188"/>
        <end position="206"/>
    </location>
</feature>
<keyword evidence="11" id="KW-1003">Cell membrane</keyword>
<comment type="similarity">
    <text evidence="2 11 12">Belongs to the ATPase A chain family.</text>
</comment>
<feature type="transmembrane region" description="Helical" evidence="11">
    <location>
        <begin position="218"/>
        <end position="240"/>
    </location>
</feature>
<dbReference type="Proteomes" id="UP000233387">
    <property type="component" value="Unassembled WGS sequence"/>
</dbReference>
<dbReference type="Pfam" id="PF00119">
    <property type="entry name" value="ATP-synt_A"/>
    <property type="match status" value="1"/>
</dbReference>